<dbReference type="OrthoDB" id="9990147at2"/>
<accession>A0A1H7ZN89</accession>
<organism evidence="3 4">
    <name type="scientific">Stigmatella aurantiaca</name>
    <dbReference type="NCBI Taxonomy" id="41"/>
    <lineage>
        <taxon>Bacteria</taxon>
        <taxon>Pseudomonadati</taxon>
        <taxon>Myxococcota</taxon>
        <taxon>Myxococcia</taxon>
        <taxon>Myxococcales</taxon>
        <taxon>Cystobacterineae</taxon>
        <taxon>Archangiaceae</taxon>
        <taxon>Stigmatella</taxon>
    </lineage>
</organism>
<name>A0A1H7ZN89_STIAU</name>
<keyword evidence="2" id="KW-0732">Signal</keyword>
<protein>
    <submittedName>
        <fullName evidence="3">Uncharacterized protein</fullName>
    </submittedName>
</protein>
<feature type="region of interest" description="Disordered" evidence="1">
    <location>
        <begin position="24"/>
        <end position="65"/>
    </location>
</feature>
<dbReference type="Proteomes" id="UP000182719">
    <property type="component" value="Unassembled WGS sequence"/>
</dbReference>
<sequence length="90" mass="9777">MKTVTVALLFVLSLVTLFSSARASASGLASIEPRMARPQPLMGKDDKDDKDDEGDEEDYRRLSPHAALELVDPGAQGYLLRLRAAARHGP</sequence>
<evidence type="ECO:0000313" key="4">
    <source>
        <dbReference type="Proteomes" id="UP000182719"/>
    </source>
</evidence>
<dbReference type="EMBL" id="FOAP01000019">
    <property type="protein sequence ID" value="SEM58959.1"/>
    <property type="molecule type" value="Genomic_DNA"/>
</dbReference>
<evidence type="ECO:0000256" key="2">
    <source>
        <dbReference type="SAM" id="SignalP"/>
    </source>
</evidence>
<reference evidence="4" key="1">
    <citation type="submission" date="2016-10" db="EMBL/GenBank/DDBJ databases">
        <authorList>
            <person name="Varghese N."/>
            <person name="Submissions S."/>
        </authorList>
    </citation>
    <scope>NUCLEOTIDE SEQUENCE [LARGE SCALE GENOMIC DNA]</scope>
    <source>
        <strain evidence="4">DSM 17044</strain>
    </source>
</reference>
<proteinExistence type="predicted"/>
<feature type="chain" id="PRO_5010285701" evidence="2">
    <location>
        <begin position="24"/>
        <end position="90"/>
    </location>
</feature>
<feature type="signal peptide" evidence="2">
    <location>
        <begin position="1"/>
        <end position="23"/>
    </location>
</feature>
<feature type="compositionally biased region" description="Acidic residues" evidence="1">
    <location>
        <begin position="48"/>
        <end position="57"/>
    </location>
</feature>
<keyword evidence="4" id="KW-1185">Reference proteome</keyword>
<evidence type="ECO:0000256" key="1">
    <source>
        <dbReference type="SAM" id="MobiDB-lite"/>
    </source>
</evidence>
<evidence type="ECO:0000313" key="3">
    <source>
        <dbReference type="EMBL" id="SEM58959.1"/>
    </source>
</evidence>
<dbReference type="RefSeq" id="WP_075009698.1">
    <property type="nucleotide sequence ID" value="NZ_FOAP01000019.1"/>
</dbReference>
<dbReference type="AlphaFoldDB" id="A0A1H7ZN89"/>
<gene>
    <name evidence="3" type="ORF">SAMN05444354_11941</name>
</gene>